<dbReference type="Pfam" id="PF14543">
    <property type="entry name" value="TAXi_N"/>
    <property type="match status" value="1"/>
</dbReference>
<evidence type="ECO:0000259" key="2">
    <source>
        <dbReference type="PROSITE" id="PS51767"/>
    </source>
</evidence>
<gene>
    <name evidence="3" type="ORF">D0Y65_047431</name>
</gene>
<dbReference type="GO" id="GO:0006508">
    <property type="term" value="P:proteolysis"/>
    <property type="evidence" value="ECO:0007669"/>
    <property type="project" value="InterPro"/>
</dbReference>
<dbReference type="InterPro" id="IPR033121">
    <property type="entry name" value="PEPTIDASE_A1"/>
</dbReference>
<dbReference type="SUPFAM" id="SSF50630">
    <property type="entry name" value="Acid proteases"/>
    <property type="match status" value="1"/>
</dbReference>
<reference evidence="3 4" key="1">
    <citation type="submission" date="2018-09" db="EMBL/GenBank/DDBJ databases">
        <title>A high-quality reference genome of wild soybean provides a powerful tool to mine soybean genomes.</title>
        <authorList>
            <person name="Xie M."/>
            <person name="Chung C.Y.L."/>
            <person name="Li M.-W."/>
            <person name="Wong F.-L."/>
            <person name="Chan T.-F."/>
            <person name="Lam H.-M."/>
        </authorList>
    </citation>
    <scope>NUCLEOTIDE SEQUENCE [LARGE SCALE GENOMIC DNA]</scope>
    <source>
        <strain evidence="4">cv. W05</strain>
        <tissue evidence="3">Hypocotyl of etiolated seedlings</tissue>
    </source>
</reference>
<feature type="domain" description="Peptidase A1" evidence="2">
    <location>
        <begin position="47"/>
        <end position="193"/>
    </location>
</feature>
<dbReference type="PANTHER" id="PTHR47965:SF49">
    <property type="entry name" value="EUKARYOTIC ASPARTYL PROTEASE FAMILY PROTEIN"/>
    <property type="match status" value="1"/>
</dbReference>
<accession>A0A445FNP6</accession>
<name>A0A445FNP6_GLYSO</name>
<evidence type="ECO:0000313" key="4">
    <source>
        <dbReference type="Proteomes" id="UP000289340"/>
    </source>
</evidence>
<dbReference type="PROSITE" id="PS51767">
    <property type="entry name" value="PEPTIDASE_A1"/>
    <property type="match status" value="1"/>
</dbReference>
<dbReference type="PANTHER" id="PTHR47965">
    <property type="entry name" value="ASPARTYL PROTEASE-RELATED"/>
    <property type="match status" value="1"/>
</dbReference>
<dbReference type="InterPro" id="IPR021109">
    <property type="entry name" value="Peptidase_aspartic_dom_sf"/>
</dbReference>
<dbReference type="EMBL" id="QZWG01000018">
    <property type="protein sequence ID" value="RZB50522.1"/>
    <property type="molecule type" value="Genomic_DNA"/>
</dbReference>
<sequence>MSSILLLLLLPPNPNHLFSLLFLPNPSHIPTPPSSTRKISFHHNVTLTVSLTVGTPPQSVTMVLHTSSELSGLHCKIHQNIHSIFTPHLHTMHVCHATVSYADATSLEGSLAAETFAMSGSGQPGIIFVCMDSGFSSNANEDSKITELMGMNRGSLSFVTQMGFPKFSYSISGKDASGVLLFGDATFKYTPLV</sequence>
<dbReference type="AlphaFoldDB" id="A0A445FNP6"/>
<organism evidence="3 4">
    <name type="scientific">Glycine soja</name>
    <name type="common">Wild soybean</name>
    <dbReference type="NCBI Taxonomy" id="3848"/>
    <lineage>
        <taxon>Eukaryota</taxon>
        <taxon>Viridiplantae</taxon>
        <taxon>Streptophyta</taxon>
        <taxon>Embryophyta</taxon>
        <taxon>Tracheophyta</taxon>
        <taxon>Spermatophyta</taxon>
        <taxon>Magnoliopsida</taxon>
        <taxon>eudicotyledons</taxon>
        <taxon>Gunneridae</taxon>
        <taxon>Pentapetalae</taxon>
        <taxon>rosids</taxon>
        <taxon>fabids</taxon>
        <taxon>Fabales</taxon>
        <taxon>Fabaceae</taxon>
        <taxon>Papilionoideae</taxon>
        <taxon>50 kb inversion clade</taxon>
        <taxon>NPAAA clade</taxon>
        <taxon>indigoferoid/millettioid clade</taxon>
        <taxon>Phaseoleae</taxon>
        <taxon>Glycine</taxon>
        <taxon>Glycine subgen. Soja</taxon>
    </lineage>
</organism>
<comment type="similarity">
    <text evidence="1">Belongs to the peptidase A1 family.</text>
</comment>
<evidence type="ECO:0000256" key="1">
    <source>
        <dbReference type="ARBA" id="ARBA00007447"/>
    </source>
</evidence>
<protein>
    <submittedName>
        <fullName evidence="3">Aspartic proteinase PCS1</fullName>
    </submittedName>
</protein>
<dbReference type="SMR" id="A0A445FNP6"/>
<comment type="caution">
    <text evidence="3">The sequence shown here is derived from an EMBL/GenBank/DDBJ whole genome shotgun (WGS) entry which is preliminary data.</text>
</comment>
<dbReference type="InterPro" id="IPR032861">
    <property type="entry name" value="TAXi_N"/>
</dbReference>
<dbReference type="InterPro" id="IPR001461">
    <property type="entry name" value="Aspartic_peptidase_A1"/>
</dbReference>
<evidence type="ECO:0000313" key="3">
    <source>
        <dbReference type="EMBL" id="RZB50522.1"/>
    </source>
</evidence>
<dbReference type="Proteomes" id="UP000289340">
    <property type="component" value="Chromosome 18"/>
</dbReference>
<keyword evidence="4" id="KW-1185">Reference proteome</keyword>
<proteinExistence type="inferred from homology"/>
<dbReference type="GO" id="GO:0004190">
    <property type="term" value="F:aspartic-type endopeptidase activity"/>
    <property type="evidence" value="ECO:0007669"/>
    <property type="project" value="InterPro"/>
</dbReference>
<dbReference type="Gene3D" id="2.40.70.10">
    <property type="entry name" value="Acid Proteases"/>
    <property type="match status" value="1"/>
</dbReference>